<dbReference type="PANTHER" id="PTHR12110:SF41">
    <property type="entry name" value="INOSOSE DEHYDRATASE"/>
    <property type="match status" value="1"/>
</dbReference>
<dbReference type="InterPro" id="IPR013022">
    <property type="entry name" value="Xyl_isomerase-like_TIM-brl"/>
</dbReference>
<comment type="caution">
    <text evidence="2">The sequence shown here is derived from an EMBL/GenBank/DDBJ whole genome shotgun (WGS) entry which is preliminary data.</text>
</comment>
<dbReference type="Pfam" id="PF01261">
    <property type="entry name" value="AP_endonuc_2"/>
    <property type="match status" value="1"/>
</dbReference>
<accession>A0ABQ5V4H8</accession>
<proteinExistence type="predicted"/>
<evidence type="ECO:0000313" key="3">
    <source>
        <dbReference type="Proteomes" id="UP001161391"/>
    </source>
</evidence>
<feature type="domain" description="Xylose isomerase-like TIM barrel" evidence="1">
    <location>
        <begin position="9"/>
        <end position="239"/>
    </location>
</feature>
<keyword evidence="2" id="KW-0413">Isomerase</keyword>
<dbReference type="PANTHER" id="PTHR12110">
    <property type="entry name" value="HYDROXYPYRUVATE ISOMERASE"/>
    <property type="match status" value="1"/>
</dbReference>
<dbReference type="InterPro" id="IPR036237">
    <property type="entry name" value="Xyl_isomerase-like_sf"/>
</dbReference>
<dbReference type="RefSeq" id="WP_284386783.1">
    <property type="nucleotide sequence ID" value="NZ_BSNK01000001.1"/>
</dbReference>
<dbReference type="Proteomes" id="UP001161391">
    <property type="component" value="Unassembled WGS sequence"/>
</dbReference>
<organism evidence="2 3">
    <name type="scientific">Algimonas ampicilliniresistens</name>
    <dbReference type="NCBI Taxonomy" id="1298735"/>
    <lineage>
        <taxon>Bacteria</taxon>
        <taxon>Pseudomonadati</taxon>
        <taxon>Pseudomonadota</taxon>
        <taxon>Alphaproteobacteria</taxon>
        <taxon>Maricaulales</taxon>
        <taxon>Robiginitomaculaceae</taxon>
        <taxon>Algimonas</taxon>
    </lineage>
</organism>
<reference evidence="2" key="1">
    <citation type="journal article" date="2014" name="Int. J. Syst. Evol. Microbiol.">
        <title>Complete genome of a new Firmicutes species belonging to the dominant human colonic microbiota ('Ruminococcus bicirculans') reveals two chromosomes and a selective capacity to utilize plant glucans.</title>
        <authorList>
            <consortium name="NISC Comparative Sequencing Program"/>
            <person name="Wegmann U."/>
            <person name="Louis P."/>
            <person name="Goesmann A."/>
            <person name="Henrissat B."/>
            <person name="Duncan S.H."/>
            <person name="Flint H.J."/>
        </authorList>
    </citation>
    <scope>NUCLEOTIDE SEQUENCE</scope>
    <source>
        <strain evidence="2">NBRC 108219</strain>
    </source>
</reference>
<name>A0ABQ5V4H8_9PROT</name>
<evidence type="ECO:0000313" key="2">
    <source>
        <dbReference type="EMBL" id="GLQ22426.1"/>
    </source>
</evidence>
<sequence length="250" mass="27746">MAEDFVGTFQMIKDVGYDFVELNGRNFADRSPEDLRKILDDVGLPAPATHVDYDSLAKEPAKLADTASILGCKFAILPYLSDDQRSLDDYKQHAEMLNRSAEVMKSTGVSVAYHNHQFEFLDLSDGQTGMNILLSETEPDLVAFELDMFWAALARIDIPALLTANAGRFRLCHIKDMSGDPTALMASGDYGKIVSELMVNVGEGSLPFESYFALNDVSGMEYFIAEHDGPAKPYRKSIQTSYDAIKAMRF</sequence>
<keyword evidence="3" id="KW-1185">Reference proteome</keyword>
<protein>
    <submittedName>
        <fullName evidence="2">Sugar phosphate isomerase</fullName>
    </submittedName>
</protein>
<dbReference type="EMBL" id="BSNK01000001">
    <property type="protein sequence ID" value="GLQ22426.1"/>
    <property type="molecule type" value="Genomic_DNA"/>
</dbReference>
<dbReference type="Gene3D" id="3.20.20.150">
    <property type="entry name" value="Divalent-metal-dependent TIM barrel enzymes"/>
    <property type="match status" value="1"/>
</dbReference>
<gene>
    <name evidence="2" type="ORF">GCM10007853_03000</name>
</gene>
<dbReference type="InterPro" id="IPR050312">
    <property type="entry name" value="IolE/XylAMocC-like"/>
</dbReference>
<reference evidence="2" key="2">
    <citation type="submission" date="2023-01" db="EMBL/GenBank/DDBJ databases">
        <title>Draft genome sequence of Algimonas ampicilliniresistens strain NBRC 108219.</title>
        <authorList>
            <person name="Sun Q."/>
            <person name="Mori K."/>
        </authorList>
    </citation>
    <scope>NUCLEOTIDE SEQUENCE</scope>
    <source>
        <strain evidence="2">NBRC 108219</strain>
    </source>
</reference>
<dbReference type="SUPFAM" id="SSF51658">
    <property type="entry name" value="Xylose isomerase-like"/>
    <property type="match status" value="1"/>
</dbReference>
<dbReference type="GO" id="GO:0016853">
    <property type="term" value="F:isomerase activity"/>
    <property type="evidence" value="ECO:0007669"/>
    <property type="project" value="UniProtKB-KW"/>
</dbReference>
<evidence type="ECO:0000259" key="1">
    <source>
        <dbReference type="Pfam" id="PF01261"/>
    </source>
</evidence>